<accession>A0ABD0SV91</accession>
<comment type="caution">
    <text evidence="2">The sequence shown here is derived from an EMBL/GenBank/DDBJ whole genome shotgun (WGS) entry which is preliminary data.</text>
</comment>
<gene>
    <name evidence="2" type="ORF">ABMA28_003169</name>
</gene>
<organism evidence="2 3">
    <name type="scientific">Loxostege sticticalis</name>
    <name type="common">Beet webworm moth</name>
    <dbReference type="NCBI Taxonomy" id="481309"/>
    <lineage>
        <taxon>Eukaryota</taxon>
        <taxon>Metazoa</taxon>
        <taxon>Ecdysozoa</taxon>
        <taxon>Arthropoda</taxon>
        <taxon>Hexapoda</taxon>
        <taxon>Insecta</taxon>
        <taxon>Pterygota</taxon>
        <taxon>Neoptera</taxon>
        <taxon>Endopterygota</taxon>
        <taxon>Lepidoptera</taxon>
        <taxon>Glossata</taxon>
        <taxon>Ditrysia</taxon>
        <taxon>Pyraloidea</taxon>
        <taxon>Crambidae</taxon>
        <taxon>Pyraustinae</taxon>
        <taxon>Loxostege</taxon>
    </lineage>
</organism>
<dbReference type="EMBL" id="JBEDNZ010000014">
    <property type="protein sequence ID" value="KAL0829663.1"/>
    <property type="molecule type" value="Genomic_DNA"/>
</dbReference>
<feature type="region of interest" description="Disordered" evidence="1">
    <location>
        <begin position="97"/>
        <end position="121"/>
    </location>
</feature>
<reference evidence="2 3" key="1">
    <citation type="submission" date="2024-06" db="EMBL/GenBank/DDBJ databases">
        <title>A chromosome-level genome assembly of beet webworm, Loxostege sticticalis.</title>
        <authorList>
            <person name="Zhang Y."/>
        </authorList>
    </citation>
    <scope>NUCLEOTIDE SEQUENCE [LARGE SCALE GENOMIC DNA]</scope>
    <source>
        <strain evidence="2">AQ028</strain>
        <tissue evidence="2">Male pupae</tissue>
    </source>
</reference>
<evidence type="ECO:0000256" key="1">
    <source>
        <dbReference type="SAM" id="MobiDB-lite"/>
    </source>
</evidence>
<evidence type="ECO:0000313" key="3">
    <source>
        <dbReference type="Proteomes" id="UP001549921"/>
    </source>
</evidence>
<name>A0ABD0SV91_LOXSC</name>
<protein>
    <submittedName>
        <fullName evidence="2">Uncharacterized protein</fullName>
    </submittedName>
</protein>
<sequence>MPQTAEERKENNKNAEKRRREKMKENPELHNAIKAKALERYYRRKATGQIIPAHEMDTPQKNAKRLKDRVKSKLYRERKKQLANRANEEDLIFCEIAPTAQDPLSTPPHEPPTSPGDHPRD</sequence>
<proteinExistence type="predicted"/>
<feature type="compositionally biased region" description="Basic and acidic residues" evidence="1">
    <location>
        <begin position="1"/>
        <end position="15"/>
    </location>
</feature>
<feature type="region of interest" description="Disordered" evidence="1">
    <location>
        <begin position="1"/>
        <end position="30"/>
    </location>
</feature>
<evidence type="ECO:0000313" key="2">
    <source>
        <dbReference type="EMBL" id="KAL0829663.1"/>
    </source>
</evidence>
<dbReference type="Proteomes" id="UP001549921">
    <property type="component" value="Unassembled WGS sequence"/>
</dbReference>
<feature type="compositionally biased region" description="Pro residues" evidence="1">
    <location>
        <begin position="105"/>
        <end position="114"/>
    </location>
</feature>
<dbReference type="AlphaFoldDB" id="A0ABD0SV91"/>